<organism evidence="1">
    <name type="scientific">Lepeophtheirus salmonis</name>
    <name type="common">Salmon louse</name>
    <name type="synonym">Caligus salmonis</name>
    <dbReference type="NCBI Taxonomy" id="72036"/>
    <lineage>
        <taxon>Eukaryota</taxon>
        <taxon>Metazoa</taxon>
        <taxon>Ecdysozoa</taxon>
        <taxon>Arthropoda</taxon>
        <taxon>Crustacea</taxon>
        <taxon>Multicrustacea</taxon>
        <taxon>Hexanauplia</taxon>
        <taxon>Copepoda</taxon>
        <taxon>Siphonostomatoida</taxon>
        <taxon>Caligidae</taxon>
        <taxon>Lepeophtheirus</taxon>
    </lineage>
</organism>
<sequence length="15" mass="1791">MDGNDMSYLLRIYLS</sequence>
<dbReference type="EMBL" id="HACA01025276">
    <property type="protein sequence ID" value="CDW42637.1"/>
    <property type="molecule type" value="Transcribed_RNA"/>
</dbReference>
<protein>
    <submittedName>
        <fullName evidence="1">Uncharacterized protein</fullName>
    </submittedName>
</protein>
<accession>A0A0K2UXP1</accession>
<proteinExistence type="predicted"/>
<name>A0A0K2UXP1_LEPSM</name>
<reference evidence="1" key="1">
    <citation type="submission" date="2014-05" db="EMBL/GenBank/DDBJ databases">
        <authorList>
            <person name="Chronopoulou M."/>
        </authorList>
    </citation>
    <scope>NUCLEOTIDE SEQUENCE</scope>
    <source>
        <tissue evidence="1">Whole organism</tissue>
    </source>
</reference>
<evidence type="ECO:0000313" key="1">
    <source>
        <dbReference type="EMBL" id="CDW42637.1"/>
    </source>
</evidence>